<comment type="caution">
    <text evidence="1">The sequence shown here is derived from an EMBL/GenBank/DDBJ whole genome shotgun (WGS) entry which is preliminary data.</text>
</comment>
<dbReference type="InterPro" id="IPR017853">
    <property type="entry name" value="GH"/>
</dbReference>
<dbReference type="EMBL" id="JBHUPA010000039">
    <property type="protein sequence ID" value="MFD2965680.1"/>
    <property type="molecule type" value="Genomic_DNA"/>
</dbReference>
<evidence type="ECO:0000313" key="1">
    <source>
        <dbReference type="EMBL" id="MFD2965680.1"/>
    </source>
</evidence>
<dbReference type="SUPFAM" id="SSF51445">
    <property type="entry name" value="(Trans)glycosidases"/>
    <property type="match status" value="1"/>
</dbReference>
<gene>
    <name evidence="1" type="ORF">ACFS6J_28020</name>
</gene>
<name>A0ABW6BCV9_9SPHI</name>
<reference evidence="2" key="1">
    <citation type="journal article" date="2019" name="Int. J. Syst. Evol. Microbiol.">
        <title>The Global Catalogue of Microorganisms (GCM) 10K type strain sequencing project: providing services to taxonomists for standard genome sequencing and annotation.</title>
        <authorList>
            <consortium name="The Broad Institute Genomics Platform"/>
            <consortium name="The Broad Institute Genome Sequencing Center for Infectious Disease"/>
            <person name="Wu L."/>
            <person name="Ma J."/>
        </authorList>
    </citation>
    <scope>NUCLEOTIDE SEQUENCE [LARGE SCALE GENOMIC DNA]</scope>
    <source>
        <strain evidence="2">KCTC 23098</strain>
    </source>
</reference>
<evidence type="ECO:0008006" key="3">
    <source>
        <dbReference type="Google" id="ProtNLM"/>
    </source>
</evidence>
<sequence>MHKFAFGAVSSWTENRPTVSANYSNSVPLNKQLDIIQHEMGGNAVRIGVNTTNSGSADKPGYGMLQAAVEQVLAETVARNMRLIILLIDQSHQFMGDAWRNNDIDLGLTQSELDALLPQAEMSGYNMTAGFLNLNNTLLNNGLHVLELGNEPELFRNIQKDNTSGVNQSHFWPQKVAVTKAYFKGMHDAAKALRPNLKISTPASMGWCPVWLYSQYLSVMPNVDYISWHWYDEMERNMDRGNWPDGLYGSIFEYLYAKWGKRIIISECNARGIGFNNANDGPESGDLHQDKQVAFFSSFLPKAVASGHVDIITTYKLLSEPYQTNSIESTFGVNYFPGIDTSIPPAQQNFSNIVPKKVMKLFKYLTR</sequence>
<dbReference type="Proteomes" id="UP001597560">
    <property type="component" value="Unassembled WGS sequence"/>
</dbReference>
<protein>
    <recommendedName>
        <fullName evidence="3">Glycosyl hydrolase</fullName>
    </recommendedName>
</protein>
<accession>A0ABW6BCV9</accession>
<organism evidence="1 2">
    <name type="scientific">Olivibacter jilunii</name>
    <dbReference type="NCBI Taxonomy" id="985016"/>
    <lineage>
        <taxon>Bacteria</taxon>
        <taxon>Pseudomonadati</taxon>
        <taxon>Bacteroidota</taxon>
        <taxon>Sphingobacteriia</taxon>
        <taxon>Sphingobacteriales</taxon>
        <taxon>Sphingobacteriaceae</taxon>
        <taxon>Olivibacter</taxon>
    </lineage>
</organism>
<evidence type="ECO:0000313" key="2">
    <source>
        <dbReference type="Proteomes" id="UP001597560"/>
    </source>
</evidence>
<proteinExistence type="predicted"/>
<dbReference type="RefSeq" id="WP_377613590.1">
    <property type="nucleotide sequence ID" value="NZ_JBHUPA010000039.1"/>
</dbReference>
<keyword evidence="2" id="KW-1185">Reference proteome</keyword>
<dbReference type="Gene3D" id="3.20.20.80">
    <property type="entry name" value="Glycosidases"/>
    <property type="match status" value="1"/>
</dbReference>